<evidence type="ECO:0000313" key="5">
    <source>
        <dbReference type="Proteomes" id="UP001560573"/>
    </source>
</evidence>
<evidence type="ECO:0000256" key="1">
    <source>
        <dbReference type="ARBA" id="ARBA00022741"/>
    </source>
</evidence>
<dbReference type="InterPro" id="IPR027417">
    <property type="entry name" value="P-loop_NTPase"/>
</dbReference>
<name>A0ABV3ZDU4_9BACT</name>
<evidence type="ECO:0000256" key="2">
    <source>
        <dbReference type="ARBA" id="ARBA00022840"/>
    </source>
</evidence>
<dbReference type="Gene3D" id="3.40.50.300">
    <property type="entry name" value="P-loop containing nucleotide triphosphate hydrolases"/>
    <property type="match status" value="2"/>
</dbReference>
<dbReference type="EMBL" id="JAULBC010000002">
    <property type="protein sequence ID" value="MEX6687700.1"/>
    <property type="molecule type" value="Genomic_DNA"/>
</dbReference>
<dbReference type="Proteomes" id="UP001560573">
    <property type="component" value="Unassembled WGS sequence"/>
</dbReference>
<dbReference type="RefSeq" id="WP_369329105.1">
    <property type="nucleotide sequence ID" value="NZ_JAULBC010000002.1"/>
</dbReference>
<accession>A0ABV3ZDU4</accession>
<proteinExistence type="predicted"/>
<dbReference type="SMART" id="SM00382">
    <property type="entry name" value="AAA"/>
    <property type="match status" value="2"/>
</dbReference>
<reference evidence="4 5" key="1">
    <citation type="submission" date="2023-07" db="EMBL/GenBank/DDBJ databases">
        <authorList>
            <person name="Lian W.-H."/>
        </authorList>
    </citation>
    <scope>NUCLEOTIDE SEQUENCE [LARGE SCALE GENOMIC DNA]</scope>
    <source>
        <strain evidence="4 5">SYSU DXS3180</strain>
    </source>
</reference>
<dbReference type="InterPro" id="IPR017871">
    <property type="entry name" value="ABC_transporter-like_CS"/>
</dbReference>
<dbReference type="PROSITE" id="PS50893">
    <property type="entry name" value="ABC_TRANSPORTER_2"/>
    <property type="match status" value="2"/>
</dbReference>
<comment type="caution">
    <text evidence="4">The sequence shown here is derived from an EMBL/GenBank/DDBJ whole genome shotgun (WGS) entry which is preliminary data.</text>
</comment>
<dbReference type="PANTHER" id="PTHR43158:SF2">
    <property type="entry name" value="SKFA PEPTIDE EXPORT ATP-BINDING PROTEIN SKFE"/>
    <property type="match status" value="1"/>
</dbReference>
<keyword evidence="1" id="KW-0547">Nucleotide-binding</keyword>
<sequence>MKEINNIPATDQSEKEITSARMEAGAFITVKDLTIKYRQQVILSNISFTVNRGEQWLITGKAGIGKSALGKAICGKIYSNGAINLDFSKTSPLKKKIVFVEQWYHFTNTAGVSDLYYQQRYQSSDAEDTITVLEDLKRSFDLSNKQTAEKANSYLEQLGLFHRIHAPLIQLSSGEQKKLQLIKAFLEEAQLIIIDNAFIGLDVDARKNLDAIFSRLTLKGMQLILIADTEEIPGCITHIAELKEMHISVKTKEVYTLQQQPASHKEASYKKILAGLHTIDKPSFGFSNAVTLNNVSVKYGAKTVLKNIHWKINKGEKWLLQGHNGAGKSTLLSLLTGDNPQAYANEIYLFDKKRGTGETIWDIKKKIGYSSPELHWYFDNNTTCLDTVVSGFYDTTGLYRKPTEQQLAEANNWLSYLHMTEIANKRLKDVSIGQQRMLLLARALVKNPPLVILDEPCQGLDVEQSNQFISIVDALMHNNERTLIYVSHRKDQIPQCINHAMLLDEGMQKNVTLQNDQQEKQIA</sequence>
<evidence type="ECO:0000313" key="4">
    <source>
        <dbReference type="EMBL" id="MEX6687700.1"/>
    </source>
</evidence>
<dbReference type="InterPro" id="IPR003439">
    <property type="entry name" value="ABC_transporter-like_ATP-bd"/>
</dbReference>
<dbReference type="PROSITE" id="PS00211">
    <property type="entry name" value="ABC_TRANSPORTER_1"/>
    <property type="match status" value="1"/>
</dbReference>
<dbReference type="Pfam" id="PF00005">
    <property type="entry name" value="ABC_tran"/>
    <property type="match status" value="2"/>
</dbReference>
<dbReference type="InterPro" id="IPR003593">
    <property type="entry name" value="AAA+_ATPase"/>
</dbReference>
<feature type="domain" description="ABC transporter" evidence="3">
    <location>
        <begin position="28"/>
        <end position="269"/>
    </location>
</feature>
<dbReference type="GO" id="GO:0005524">
    <property type="term" value="F:ATP binding"/>
    <property type="evidence" value="ECO:0007669"/>
    <property type="project" value="UniProtKB-KW"/>
</dbReference>
<dbReference type="SUPFAM" id="SSF52540">
    <property type="entry name" value="P-loop containing nucleoside triphosphate hydrolases"/>
    <property type="match status" value="2"/>
</dbReference>
<feature type="domain" description="ABC transporter" evidence="3">
    <location>
        <begin position="290"/>
        <end position="522"/>
    </location>
</feature>
<gene>
    <name evidence="4" type="ORF">QTN47_09365</name>
</gene>
<protein>
    <submittedName>
        <fullName evidence="4">ATP-binding cassette domain-containing protein</fullName>
    </submittedName>
</protein>
<evidence type="ECO:0000259" key="3">
    <source>
        <dbReference type="PROSITE" id="PS50893"/>
    </source>
</evidence>
<keyword evidence="2 4" id="KW-0067">ATP-binding</keyword>
<organism evidence="4 5">
    <name type="scientific">Danxiaibacter flavus</name>
    <dbReference type="NCBI Taxonomy" id="3049108"/>
    <lineage>
        <taxon>Bacteria</taxon>
        <taxon>Pseudomonadati</taxon>
        <taxon>Bacteroidota</taxon>
        <taxon>Chitinophagia</taxon>
        <taxon>Chitinophagales</taxon>
        <taxon>Chitinophagaceae</taxon>
        <taxon>Danxiaibacter</taxon>
    </lineage>
</organism>
<keyword evidence="5" id="KW-1185">Reference proteome</keyword>
<dbReference type="PANTHER" id="PTHR43158">
    <property type="entry name" value="SKFA PEPTIDE EXPORT ATP-BINDING PROTEIN SKFE"/>
    <property type="match status" value="1"/>
</dbReference>